<dbReference type="Proteomes" id="UP000789833">
    <property type="component" value="Unassembled WGS sequence"/>
</dbReference>
<feature type="transmembrane region" description="Helical" evidence="3">
    <location>
        <begin position="12"/>
        <end position="33"/>
    </location>
</feature>
<evidence type="ECO:0000256" key="3">
    <source>
        <dbReference type="SAM" id="Phobius"/>
    </source>
</evidence>
<gene>
    <name evidence="4" type="ORF">BACCIP111883_00034</name>
</gene>
<dbReference type="EMBL" id="CAKJTJ010000001">
    <property type="protein sequence ID" value="CAG9619267.1"/>
    <property type="molecule type" value="Genomic_DNA"/>
</dbReference>
<accession>A0ABM8YH98</accession>
<dbReference type="RefSeq" id="WP_230499218.1">
    <property type="nucleotide sequence ID" value="NZ_CAKJTJ010000001.1"/>
</dbReference>
<keyword evidence="3" id="KW-0472">Membrane</keyword>
<comment type="caution">
    <text evidence="4">The sequence shown here is derived from an EMBL/GenBank/DDBJ whole genome shotgun (WGS) entry which is preliminary data.</text>
</comment>
<keyword evidence="2" id="KW-0178">Competence</keyword>
<proteinExistence type="predicted"/>
<keyword evidence="3" id="KW-1133">Transmembrane helix</keyword>
<reference evidence="4 5" key="1">
    <citation type="submission" date="2021-10" db="EMBL/GenBank/DDBJ databases">
        <authorList>
            <person name="Criscuolo A."/>
        </authorList>
    </citation>
    <scope>NUCLEOTIDE SEQUENCE [LARGE SCALE GENOMIC DNA]</scope>
    <source>
        <strain evidence="5">CIP 111883</strain>
    </source>
</reference>
<evidence type="ECO:0000313" key="4">
    <source>
        <dbReference type="EMBL" id="CAG9619267.1"/>
    </source>
</evidence>
<protein>
    <recommendedName>
        <fullName evidence="6">Prepilin-type N-terminal cleavage/methylation domain-containing protein</fullName>
    </recommendedName>
</protein>
<evidence type="ECO:0000256" key="2">
    <source>
        <dbReference type="ARBA" id="ARBA00023287"/>
    </source>
</evidence>
<name>A0ABM8YH98_9BACI</name>
<dbReference type="Pfam" id="PF15980">
    <property type="entry name" value="ComGF"/>
    <property type="match status" value="1"/>
</dbReference>
<dbReference type="Pfam" id="PF07963">
    <property type="entry name" value="N_methyl"/>
    <property type="match status" value="1"/>
</dbReference>
<dbReference type="InterPro" id="IPR012902">
    <property type="entry name" value="N_methyl_site"/>
</dbReference>
<dbReference type="NCBIfam" id="NF041002">
    <property type="entry name" value="pilin_ComGF"/>
    <property type="match status" value="1"/>
</dbReference>
<dbReference type="InterPro" id="IPR016977">
    <property type="entry name" value="ComGF"/>
</dbReference>
<keyword evidence="5" id="KW-1185">Reference proteome</keyword>
<evidence type="ECO:0008006" key="6">
    <source>
        <dbReference type="Google" id="ProtNLM"/>
    </source>
</evidence>
<comment type="subcellular location">
    <subcellularLocation>
        <location evidence="1">Cell surface</location>
    </subcellularLocation>
</comment>
<sequence length="144" mass="16463">MFIIRKEQGFTLLEVMISFSLVLLLTALFPILMKSIYHLTEKKDGIHPLELEVFIQQTAREVRNASEISVNGSVVKLTNQIGQLVSFEHYEDKLRRRVDGKGHELMLHGVMSAAFEEVSGGVMIKLKGRDENQYEILIRRIPVP</sequence>
<organism evidence="4 5">
    <name type="scientific">Sutcliffiella rhizosphaerae</name>
    <dbReference type="NCBI Taxonomy" id="2880967"/>
    <lineage>
        <taxon>Bacteria</taxon>
        <taxon>Bacillati</taxon>
        <taxon>Bacillota</taxon>
        <taxon>Bacilli</taxon>
        <taxon>Bacillales</taxon>
        <taxon>Bacillaceae</taxon>
        <taxon>Sutcliffiella</taxon>
    </lineage>
</organism>
<evidence type="ECO:0000256" key="1">
    <source>
        <dbReference type="ARBA" id="ARBA00004241"/>
    </source>
</evidence>
<evidence type="ECO:0000313" key="5">
    <source>
        <dbReference type="Proteomes" id="UP000789833"/>
    </source>
</evidence>
<keyword evidence="3" id="KW-0812">Transmembrane</keyword>
<dbReference type="PROSITE" id="PS00409">
    <property type="entry name" value="PROKAR_NTER_METHYL"/>
    <property type="match status" value="1"/>
</dbReference>